<gene>
    <name evidence="7" type="ORF">F1599_16015</name>
</gene>
<evidence type="ECO:0000256" key="5">
    <source>
        <dbReference type="SAM" id="MobiDB-lite"/>
    </source>
</evidence>
<dbReference type="CDD" id="cd08414">
    <property type="entry name" value="PBP2_LTTR_aromatics_like"/>
    <property type="match status" value="1"/>
</dbReference>
<dbReference type="Pfam" id="PF03466">
    <property type="entry name" value="LysR_substrate"/>
    <property type="match status" value="1"/>
</dbReference>
<dbReference type="AlphaFoldDB" id="A0A5M8ABZ7"/>
<feature type="domain" description="LysR substrate-binding" evidence="6">
    <location>
        <begin position="137"/>
        <end position="304"/>
    </location>
</feature>
<organism evidence="7 8">
    <name type="scientific">Cupriavidus cauae</name>
    <dbReference type="NCBI Taxonomy" id="2608999"/>
    <lineage>
        <taxon>Bacteria</taxon>
        <taxon>Pseudomonadati</taxon>
        <taxon>Pseudomonadota</taxon>
        <taxon>Betaproteobacteria</taxon>
        <taxon>Burkholderiales</taxon>
        <taxon>Burkholderiaceae</taxon>
        <taxon>Cupriavidus</taxon>
    </lineage>
</organism>
<evidence type="ECO:0000313" key="7">
    <source>
        <dbReference type="EMBL" id="KAA6121357.1"/>
    </source>
</evidence>
<sequence length="322" mass="33077">MASFDTSEGINGIPATEAVPGGGRRLAFRPGRTAGRHGAAASEPGDRQAGRGNRRAAVRPDQPARRADGRRRAAARGGDRDAAGGAARAASRAGGGTATASAPAYCLRFGCALSRLAGGAAQPVEFVRTDRVRAAGGHPNEQLALIAAGEIDLGIGHPPFDTHARLASVLLANDRFDAVLPADHRLAGRAAIRVEELATEPLVLFPEAQGPALYAAIRDRCRVAGRSIQVAATAPRLHGQLSLVAAGLGIGLARTQSRSLEVAGTVRVPLKPYPAAMVLPLAALYDPRSRHPALPLALAALRRAVAARAGGARRGEGAAMTH</sequence>
<feature type="compositionally biased region" description="Basic and acidic residues" evidence="5">
    <location>
        <begin position="62"/>
        <end position="82"/>
    </location>
</feature>
<evidence type="ECO:0000313" key="8">
    <source>
        <dbReference type="Proteomes" id="UP000324324"/>
    </source>
</evidence>
<dbReference type="Gene3D" id="3.40.190.10">
    <property type="entry name" value="Periplasmic binding protein-like II"/>
    <property type="match status" value="2"/>
</dbReference>
<evidence type="ECO:0000256" key="4">
    <source>
        <dbReference type="ARBA" id="ARBA00023163"/>
    </source>
</evidence>
<comment type="caution">
    <text evidence="7">The sequence shown here is derived from an EMBL/GenBank/DDBJ whole genome shotgun (WGS) entry which is preliminary data.</text>
</comment>
<keyword evidence="4" id="KW-0804">Transcription</keyword>
<dbReference type="GO" id="GO:0003700">
    <property type="term" value="F:DNA-binding transcription factor activity"/>
    <property type="evidence" value="ECO:0007669"/>
    <property type="project" value="TreeGrafter"/>
</dbReference>
<evidence type="ECO:0000259" key="6">
    <source>
        <dbReference type="Pfam" id="PF03466"/>
    </source>
</evidence>
<dbReference type="Proteomes" id="UP000324324">
    <property type="component" value="Unassembled WGS sequence"/>
</dbReference>
<name>A0A5M8ABZ7_9BURK</name>
<keyword evidence="2" id="KW-0805">Transcription regulation</keyword>
<comment type="similarity">
    <text evidence="1">Belongs to the LysR transcriptional regulatory family.</text>
</comment>
<keyword evidence="3" id="KW-0238">DNA-binding</keyword>
<dbReference type="PANTHER" id="PTHR30346:SF29">
    <property type="entry name" value="LYSR SUBSTRATE-BINDING"/>
    <property type="match status" value="1"/>
</dbReference>
<dbReference type="GO" id="GO:0032993">
    <property type="term" value="C:protein-DNA complex"/>
    <property type="evidence" value="ECO:0007669"/>
    <property type="project" value="TreeGrafter"/>
</dbReference>
<dbReference type="PANTHER" id="PTHR30346">
    <property type="entry name" value="TRANSCRIPTIONAL DUAL REGULATOR HCAR-RELATED"/>
    <property type="match status" value="1"/>
</dbReference>
<evidence type="ECO:0000256" key="2">
    <source>
        <dbReference type="ARBA" id="ARBA00023015"/>
    </source>
</evidence>
<protein>
    <recommendedName>
        <fullName evidence="6">LysR substrate-binding domain-containing protein</fullName>
    </recommendedName>
</protein>
<dbReference type="GO" id="GO:0003677">
    <property type="term" value="F:DNA binding"/>
    <property type="evidence" value="ECO:0007669"/>
    <property type="project" value="UniProtKB-KW"/>
</dbReference>
<dbReference type="EMBL" id="VWRN01000044">
    <property type="protein sequence ID" value="KAA6121357.1"/>
    <property type="molecule type" value="Genomic_DNA"/>
</dbReference>
<dbReference type="InterPro" id="IPR005119">
    <property type="entry name" value="LysR_subst-bd"/>
</dbReference>
<keyword evidence="8" id="KW-1185">Reference proteome</keyword>
<feature type="region of interest" description="Disordered" evidence="5">
    <location>
        <begin position="1"/>
        <end position="98"/>
    </location>
</feature>
<reference evidence="7 8" key="1">
    <citation type="submission" date="2019-09" db="EMBL/GenBank/DDBJ databases">
        <title>Isolation of a novel species in the genus Cupriavidus from patients with sepsis using whole genome sequencing.</title>
        <authorList>
            <person name="Kweon O.J."/>
            <person name="Lee M.-K."/>
        </authorList>
    </citation>
    <scope>NUCLEOTIDE SEQUENCE [LARGE SCALE GENOMIC DNA]</scope>
    <source>
        <strain evidence="7 8">MKL-01</strain>
    </source>
</reference>
<accession>A0A5M8ABZ7</accession>
<evidence type="ECO:0000256" key="3">
    <source>
        <dbReference type="ARBA" id="ARBA00023125"/>
    </source>
</evidence>
<proteinExistence type="inferred from homology"/>
<dbReference type="SUPFAM" id="SSF53850">
    <property type="entry name" value="Periplasmic binding protein-like II"/>
    <property type="match status" value="1"/>
</dbReference>
<evidence type="ECO:0000256" key="1">
    <source>
        <dbReference type="ARBA" id="ARBA00009437"/>
    </source>
</evidence>
<feature type="compositionally biased region" description="Low complexity" evidence="5">
    <location>
        <begin position="83"/>
        <end position="98"/>
    </location>
</feature>